<gene>
    <name evidence="1" type="primary">hisC_64</name>
    <name evidence="1" type="ORF">SDC9_178352</name>
</gene>
<proteinExistence type="predicted"/>
<dbReference type="GO" id="GO:0004400">
    <property type="term" value="F:histidinol-phosphate transaminase activity"/>
    <property type="evidence" value="ECO:0007669"/>
    <property type="project" value="UniProtKB-EC"/>
</dbReference>
<reference evidence="1" key="1">
    <citation type="submission" date="2019-08" db="EMBL/GenBank/DDBJ databases">
        <authorList>
            <person name="Kucharzyk K."/>
            <person name="Murdoch R.W."/>
            <person name="Higgins S."/>
            <person name="Loffler F."/>
        </authorList>
    </citation>
    <scope>NUCLEOTIDE SEQUENCE</scope>
</reference>
<keyword evidence="1" id="KW-0032">Aminotransferase</keyword>
<dbReference type="EC" id="2.6.1.9" evidence="1"/>
<dbReference type="InterPro" id="IPR015424">
    <property type="entry name" value="PyrdxlP-dep_Trfase"/>
</dbReference>
<name>A0A645GVI9_9ZZZZ</name>
<keyword evidence="1" id="KW-0808">Transferase</keyword>
<protein>
    <submittedName>
        <fullName evidence="1">Histidinol-phosphate aminotransferase</fullName>
        <ecNumber evidence="1">2.6.1.9</ecNumber>
    </submittedName>
</protein>
<evidence type="ECO:0000313" key="1">
    <source>
        <dbReference type="EMBL" id="MPN30881.1"/>
    </source>
</evidence>
<dbReference type="AlphaFoldDB" id="A0A645GVI9"/>
<organism evidence="1">
    <name type="scientific">bioreactor metagenome</name>
    <dbReference type="NCBI Taxonomy" id="1076179"/>
    <lineage>
        <taxon>unclassified sequences</taxon>
        <taxon>metagenomes</taxon>
        <taxon>ecological metagenomes</taxon>
    </lineage>
</organism>
<dbReference type="EMBL" id="VSSQ01082179">
    <property type="protein sequence ID" value="MPN30881.1"/>
    <property type="molecule type" value="Genomic_DNA"/>
</dbReference>
<comment type="caution">
    <text evidence="1">The sequence shown here is derived from an EMBL/GenBank/DDBJ whole genome shotgun (WGS) entry which is preliminary data.</text>
</comment>
<dbReference type="SUPFAM" id="SSF53383">
    <property type="entry name" value="PLP-dependent transferases"/>
    <property type="match status" value="1"/>
</dbReference>
<dbReference type="Gene3D" id="3.90.1150.10">
    <property type="entry name" value="Aspartate Aminotransferase, domain 1"/>
    <property type="match status" value="1"/>
</dbReference>
<dbReference type="InterPro" id="IPR015422">
    <property type="entry name" value="PyrdxlP-dep_Trfase_small"/>
</dbReference>
<accession>A0A645GVI9</accession>
<sequence length="45" mass="5449">MRELRARGIIVRRWEKPIIDNYLRITIGTDEQMDRLFYALDGILK</sequence>